<protein>
    <submittedName>
        <fullName evidence="1">Uncharacterized protein</fullName>
    </submittedName>
</protein>
<evidence type="ECO:0000313" key="2">
    <source>
        <dbReference type="Proteomes" id="UP000292003"/>
    </source>
</evidence>
<dbReference type="SUPFAM" id="SSF51735">
    <property type="entry name" value="NAD(P)-binding Rossmann-fold domains"/>
    <property type="match status" value="1"/>
</dbReference>
<dbReference type="InterPro" id="IPR036291">
    <property type="entry name" value="NAD(P)-bd_dom_sf"/>
</dbReference>
<dbReference type="Gene3D" id="3.40.50.720">
    <property type="entry name" value="NAD(P)-binding Rossmann-like Domain"/>
    <property type="match status" value="1"/>
</dbReference>
<dbReference type="PANTHER" id="PTHR43162:SF1">
    <property type="entry name" value="PRESTALK A DIFFERENTIATION PROTEIN A"/>
    <property type="match status" value="1"/>
</dbReference>
<dbReference type="Proteomes" id="UP000292003">
    <property type="component" value="Unassembled WGS sequence"/>
</dbReference>
<accession>A0A4Q7JFP6</accession>
<reference evidence="1 2" key="1">
    <citation type="submission" date="2019-02" db="EMBL/GenBank/DDBJ databases">
        <title>Draft genome sequence of Amycolatopsis sp. 8-3EHSu isolated from roots of Suaeda maritima.</title>
        <authorList>
            <person name="Duangmal K."/>
            <person name="Chantavorakit T."/>
        </authorList>
    </citation>
    <scope>NUCLEOTIDE SEQUENCE [LARGE SCALE GENOMIC DNA]</scope>
    <source>
        <strain evidence="1 2">8-3EHSu</strain>
    </source>
</reference>
<dbReference type="PANTHER" id="PTHR43162">
    <property type="match status" value="1"/>
</dbReference>
<organism evidence="1 2">
    <name type="scientific">Amycolatopsis suaedae</name>
    <dbReference type="NCBI Taxonomy" id="2510978"/>
    <lineage>
        <taxon>Bacteria</taxon>
        <taxon>Bacillati</taxon>
        <taxon>Actinomycetota</taxon>
        <taxon>Actinomycetes</taxon>
        <taxon>Pseudonocardiales</taxon>
        <taxon>Pseudonocardiaceae</taxon>
        <taxon>Amycolatopsis</taxon>
    </lineage>
</organism>
<proteinExistence type="predicted"/>
<dbReference type="AlphaFoldDB" id="A0A4Q7JFP6"/>
<name>A0A4Q7JFP6_9PSEU</name>
<comment type="caution">
    <text evidence="1">The sequence shown here is derived from an EMBL/GenBank/DDBJ whole genome shotgun (WGS) entry which is preliminary data.</text>
</comment>
<dbReference type="InterPro" id="IPR051604">
    <property type="entry name" value="Ergot_Alk_Oxidoreductase"/>
</dbReference>
<dbReference type="RefSeq" id="WP_130473631.1">
    <property type="nucleotide sequence ID" value="NZ_SFCC01000001.1"/>
</dbReference>
<dbReference type="OrthoDB" id="3243290at2"/>
<keyword evidence="2" id="KW-1185">Reference proteome</keyword>
<gene>
    <name evidence="1" type="ORF">EWH70_03105</name>
</gene>
<evidence type="ECO:0000313" key="1">
    <source>
        <dbReference type="EMBL" id="RZQ66062.1"/>
    </source>
</evidence>
<sequence length="256" mass="26569">MPEGVHAVHVAGVRPALRAVLDTAIAGSPLLTAADGPAGADVVLADACAPAWAGVAGVPDEVAVVLLSVPGSLLDGAEPATFGGRIAEREAEVTGRSGDWCVLRCAAFGQELAMGARFVNAGAVYAAWQPGGAPWVDAADVVAVLGEVVRSGEHWGRVHELTGPEVVPVTPACATFAEVYGSPVIFVQIDQDMQRVTMIRSDYDGDYAAERASYMFGVTAEPARRVSPVVAELLGRPARGLGDYLVDTARQLARRV</sequence>
<dbReference type="EMBL" id="SFCC01000001">
    <property type="protein sequence ID" value="RZQ66062.1"/>
    <property type="molecule type" value="Genomic_DNA"/>
</dbReference>